<comment type="caution">
    <text evidence="1">The sequence shown here is derived from an EMBL/GenBank/DDBJ whole genome shotgun (WGS) entry which is preliminary data.</text>
</comment>
<organism evidence="1 2">
    <name type="scientific">Senna tora</name>
    <dbReference type="NCBI Taxonomy" id="362788"/>
    <lineage>
        <taxon>Eukaryota</taxon>
        <taxon>Viridiplantae</taxon>
        <taxon>Streptophyta</taxon>
        <taxon>Embryophyta</taxon>
        <taxon>Tracheophyta</taxon>
        <taxon>Spermatophyta</taxon>
        <taxon>Magnoliopsida</taxon>
        <taxon>eudicotyledons</taxon>
        <taxon>Gunneridae</taxon>
        <taxon>Pentapetalae</taxon>
        <taxon>rosids</taxon>
        <taxon>fabids</taxon>
        <taxon>Fabales</taxon>
        <taxon>Fabaceae</taxon>
        <taxon>Caesalpinioideae</taxon>
        <taxon>Cassia clade</taxon>
        <taxon>Senna</taxon>
    </lineage>
</organism>
<accession>A0A834TQ27</accession>
<keyword evidence="2" id="KW-1185">Reference proteome</keyword>
<sequence>MFNSTESPKENEKCLKIEAGKEGVSKGVVDGDLNNHQIDQREKSQKYLTEIDAADQFEGPIMLKAPPWCYKSKSPHHINQQLPFTSGVEKNLTGRDARTWHSYKATSTRCGLDTCIYCYLRQIPYASR</sequence>
<protein>
    <submittedName>
        <fullName evidence="1">Uncharacterized protein</fullName>
    </submittedName>
</protein>
<proteinExistence type="predicted"/>
<evidence type="ECO:0000313" key="1">
    <source>
        <dbReference type="EMBL" id="KAF7821579.1"/>
    </source>
</evidence>
<gene>
    <name evidence="1" type="ORF">G2W53_027034</name>
</gene>
<dbReference type="Proteomes" id="UP000634136">
    <property type="component" value="Unassembled WGS sequence"/>
</dbReference>
<dbReference type="EMBL" id="JAAIUW010000008">
    <property type="protein sequence ID" value="KAF7821579.1"/>
    <property type="molecule type" value="Genomic_DNA"/>
</dbReference>
<name>A0A834TQ27_9FABA</name>
<evidence type="ECO:0000313" key="2">
    <source>
        <dbReference type="Proteomes" id="UP000634136"/>
    </source>
</evidence>
<dbReference type="AlphaFoldDB" id="A0A834TQ27"/>
<reference evidence="1" key="1">
    <citation type="submission" date="2020-09" db="EMBL/GenBank/DDBJ databases">
        <title>Genome-Enabled Discovery of Anthraquinone Biosynthesis in Senna tora.</title>
        <authorList>
            <person name="Kang S.-H."/>
            <person name="Pandey R.P."/>
            <person name="Lee C.-M."/>
            <person name="Sim J.-S."/>
            <person name="Jeong J.-T."/>
            <person name="Choi B.-S."/>
            <person name="Jung M."/>
            <person name="Ginzburg D."/>
            <person name="Zhao K."/>
            <person name="Won S.Y."/>
            <person name="Oh T.-J."/>
            <person name="Yu Y."/>
            <person name="Kim N.-H."/>
            <person name="Lee O.R."/>
            <person name="Lee T.-H."/>
            <person name="Bashyal P."/>
            <person name="Kim T.-S."/>
            <person name="Lee W.-H."/>
            <person name="Kawkins C."/>
            <person name="Kim C.-K."/>
            <person name="Kim J.S."/>
            <person name="Ahn B.O."/>
            <person name="Rhee S.Y."/>
            <person name="Sohng J.K."/>
        </authorList>
    </citation>
    <scope>NUCLEOTIDE SEQUENCE</scope>
    <source>
        <tissue evidence="1">Leaf</tissue>
    </source>
</reference>